<keyword evidence="2" id="KW-0812">Transmembrane</keyword>
<keyword evidence="2" id="KW-0472">Membrane</keyword>
<protein>
    <submittedName>
        <fullName evidence="3">Uncharacterized protein</fullName>
    </submittedName>
</protein>
<feature type="region of interest" description="Disordered" evidence="1">
    <location>
        <begin position="1"/>
        <end position="24"/>
    </location>
</feature>
<evidence type="ECO:0000256" key="2">
    <source>
        <dbReference type="SAM" id="Phobius"/>
    </source>
</evidence>
<gene>
    <name evidence="3" type="ORF">ABQ292_11815</name>
</gene>
<reference evidence="3 4" key="1">
    <citation type="submission" date="2024-06" db="EMBL/GenBank/DDBJ databases">
        <title>Draft genome sequence of Geodermatophilus badlandi, a novel member of the Geodermatophilaceae isolated from badland sedimentary rocks in the Red desert, Wyoming, USA.</title>
        <authorList>
            <person name="Ben Tekaya S."/>
            <person name="Nouioui I."/>
            <person name="Flores G.M."/>
            <person name="Shaal M.N."/>
            <person name="Bredoire F."/>
            <person name="Basile F."/>
            <person name="Van Diepen L."/>
            <person name="Ward N.L."/>
        </authorList>
    </citation>
    <scope>NUCLEOTIDE SEQUENCE [LARGE SCALE GENOMIC DNA]</scope>
    <source>
        <strain evidence="3 4">WL48A</strain>
    </source>
</reference>
<dbReference type="Proteomes" id="UP001560045">
    <property type="component" value="Unassembled WGS sequence"/>
</dbReference>
<organism evidence="3 4">
    <name type="scientific">Geodermatophilus maliterrae</name>
    <dbReference type="NCBI Taxonomy" id="3162531"/>
    <lineage>
        <taxon>Bacteria</taxon>
        <taxon>Bacillati</taxon>
        <taxon>Actinomycetota</taxon>
        <taxon>Actinomycetes</taxon>
        <taxon>Geodermatophilales</taxon>
        <taxon>Geodermatophilaceae</taxon>
        <taxon>Geodermatophilus</taxon>
    </lineage>
</organism>
<comment type="caution">
    <text evidence="3">The sequence shown here is derived from an EMBL/GenBank/DDBJ whole genome shotgun (WGS) entry which is preliminary data.</text>
</comment>
<evidence type="ECO:0000313" key="4">
    <source>
        <dbReference type="Proteomes" id="UP001560045"/>
    </source>
</evidence>
<proteinExistence type="predicted"/>
<feature type="region of interest" description="Disordered" evidence="1">
    <location>
        <begin position="308"/>
        <end position="328"/>
    </location>
</feature>
<dbReference type="RefSeq" id="WP_369206487.1">
    <property type="nucleotide sequence ID" value="NZ_JBFNXQ010000032.1"/>
</dbReference>
<keyword evidence="4" id="KW-1185">Reference proteome</keyword>
<dbReference type="EMBL" id="JBFNXQ010000032">
    <property type="protein sequence ID" value="MEX5719044.1"/>
    <property type="molecule type" value="Genomic_DNA"/>
</dbReference>
<sequence length="374" mass="37206">MPEPAVHPRSPDAGRRPVPGRRGPRPIRAAALAGPVLALTLGAAPPAGAEEPATPSTRCQVGDPRLAELSGLVDVGDRMLAMVDGGDQVTVYVLDGTCQVVDVVTAPLDPYDPEDLAVGADGTVWLADTGDNNATRATVALLALRPDGTTALYRMTYPDGPHDAEALLLAPDGTPYVVTKEVLGASHVYRPATALVDGGTVGLADVGTVTFTLTGTPGGPVGRAGQLLVTGGAVARDGSRIALRTYTDAYVWPLAGADVPGALAGEPVRVALPGAPQGEAVSFTADGSALLVAGEGVPGDVTLVPVPAATAPSSTAPPADPSLPGLLSDGSGGVPPVTAGLVAAAVATALVWIGGRLLRRRPAAGDAPGPPRNG</sequence>
<feature type="transmembrane region" description="Helical" evidence="2">
    <location>
        <begin position="333"/>
        <end position="353"/>
    </location>
</feature>
<dbReference type="SUPFAM" id="SSF63829">
    <property type="entry name" value="Calcium-dependent phosphotriesterase"/>
    <property type="match status" value="1"/>
</dbReference>
<name>A0ABV3XEP0_9ACTN</name>
<accession>A0ABV3XEP0</accession>
<keyword evidence="2" id="KW-1133">Transmembrane helix</keyword>
<evidence type="ECO:0000256" key="1">
    <source>
        <dbReference type="SAM" id="MobiDB-lite"/>
    </source>
</evidence>
<evidence type="ECO:0000313" key="3">
    <source>
        <dbReference type="EMBL" id="MEX5719044.1"/>
    </source>
</evidence>